<name>A0AB34FPA6_9HYPO</name>
<feature type="compositionally biased region" description="Polar residues" evidence="7">
    <location>
        <begin position="2405"/>
        <end position="2421"/>
    </location>
</feature>
<evidence type="ECO:0000256" key="4">
    <source>
        <dbReference type="ARBA" id="ARBA00022679"/>
    </source>
</evidence>
<dbReference type="CDD" id="cd03791">
    <property type="entry name" value="GT5_Glycogen_synthase_DULL1-like"/>
    <property type="match status" value="1"/>
</dbReference>
<dbReference type="GO" id="GO:0009277">
    <property type="term" value="C:fungal-type cell wall"/>
    <property type="evidence" value="ECO:0007669"/>
    <property type="project" value="TreeGrafter"/>
</dbReference>
<dbReference type="CDD" id="cd11323">
    <property type="entry name" value="AmyAc_AGS"/>
    <property type="match status" value="1"/>
</dbReference>
<feature type="transmembrane region" description="Helical" evidence="8">
    <location>
        <begin position="2632"/>
        <end position="2652"/>
    </location>
</feature>
<evidence type="ECO:0000256" key="5">
    <source>
        <dbReference type="ARBA" id="ARBA00023316"/>
    </source>
</evidence>
<dbReference type="InterPro" id="IPR012337">
    <property type="entry name" value="RNaseH-like_sf"/>
</dbReference>
<keyword evidence="8" id="KW-0472">Membrane</keyword>
<dbReference type="FunFam" id="3.20.20.80:FF:000073">
    <property type="entry name" value="Alpha-1,3-glucan synthase Ags2"/>
    <property type="match status" value="1"/>
</dbReference>
<keyword evidence="10" id="KW-0645">Protease</keyword>
<sequence>MAQTTRGEMLSSNLSSAPSTSFSVPESSPDFDPLEPDVDGTGDTSPSIDYAGYEGIDWNRLAGFSIRKHRKRARTGWVWEHGFDIENTDSGHRYWLCKLCHRKKTTITHMYDAASTSQANSHMEEVHHVCKGGPMLPQRKKQRTLLNMVDLDTHQPKDQALMNAFISSFDPLRFQHLLIRWVSCDNIPFHKLESPYFRDLMAYANSAIVDSGSVPTHSTIRDWIVRSFNRHKGVVTELLRRSLSRINVSFDAWSSRKFMSLLGLTVHFLDDEGNFRTFLLGLPRIEGRHCGENLADRVSEILHEYGLEDRVGYFVTDNAESNDTCLEDLGRELGFKKQHRRLRCCGHIINLVARSILFGTDADAFEEDCQADKEIQDEVKLWRSKGPIGKLHNTVHWVERSGQRIERLHKLQSIENTALGLEDKTTYDVVMDNATRWNSSEAMMERAYTLRNALDSLVQAEVTEWSQYVARRTQNGAKPMPKKCRKKPTIVDDRMAAEDWSVIAEYLAILKPLKIATKRLEGRPREGKFGAIWEVLLTMEWLLKHLEEAKLQHERDEEPYLRIGCNLGWMKLDQYYALTEDSPAYLASLVLHPAFRWSTVESQWSDHPDWLTRGRTAVQELWEEYRSLPIEQDTIPEQPTVSRMTTDLDDFMASIRKLGAQPAPSVCSVRDEYAEWVASTDPGDCLVDDPIQYWLLRRRQASGLRFDPRFVDYNLNQNRLATNPLDFSASRPGFEYHASPENWRFPFYTIFIDRFANGDPTNDNANNTVFEQDLSSNQLRHGGDLQGLVDSLDYIAGCGMKGIYIAGSPFINVPWGADSYSPLDLTLLDHHFGDIKMWQKTVDEIHRRGMYVILDHTMSTMGDLIAFKGFENSTAKFKATEYNVKYKTSRQYHDFQFRNNYKSHCAYPKFWDEAGKPLNPRALGLDGCFDSDFDQYGDIEASGVFPDWQRSLSKSASVQDRLREWVPSVRQRLEVFSCLVITMLDIDGFRFDKATQVTVDALGAHSAAVRECAGKLGKNNFFLPGEITGGNAFGSIYLGRGRDPAQAEKIPDLISAMTLDSKSEREDDIRDVTIRDRGQGALDAAAFHYSVYRYLTRFLGMSGNIEAGFDLPSSWTEMWHEMVMTNDMVNANTGQFDPRHMLGATNQDVFRWPAIHQGTERLLMGLFISTMHFPSIPLVMYGEEQAFYLLDSTAENYIFGRQPITSSQAWKLHGCHTRSSTQYHDWPLDAARRGCHDDSVASDHRDPTHPIRNIMKAMYAIRENFPVLGEGWLVEQLSNQTTHTMLAGSKTATEFGIWSVVRSKEPEVQAGSSEEPVWLVYHNRDTKTSYEFDCSRRETAFMSPFDSGSRVRNLFYPYDTVTLGTSSQSLDFGTAGLPSGCLETITMNPYEFRLYVPEDAWTGPPPMLTKFTPGHDSAINSAHLGGQLKITLEFSEEMDCGMLNEAISVQSTVEDGGSAELDAATAECEVLNDESIVGYAGAVSSNFRFSATLKNVQDGVHTITIRDAPSSTSGRSTNSTDHLYLRIGSSDNPVVFPASANYSKTLLSKEGDDIFVHHAAAGADQWRYSTNWGSTYSEWRRYHGGKEKIRKLPWSGTSLQGWDGDHVIVQYFSKALASSSFKQEGDSNNRSARRFPHLFAHGSFNKFGFDTGISNQFTLRSDGRWEMHLMDEWPTQFQLNVWGMNPDGKPDAGWVYGDVDMDGVVDRMPPGSLAPNVLNASVPPPMPALSYRLVFDDATFRFTMQPTGKIWIQIVIFVLLATLPLLGGLLSVWVFMGSFYKIKINKIGFRKRGRSPFRKFKNIRDISVEAFREKESPDALATPGKRRKVIIATMEYNIDDWNIKIKIGGLGVMAQLMGKALEHQDLIWVVPCVGDVDYPVDRRAEPINVPIMGKDYEIEVQYHQVQNITYVLLDAPIFRQQTKADPYPARMDDIDSAIYYSAWNECIAEAIRRFNPDLYHINDYHGAVAPLHLLPHRTIPCALSLHNAEFQGLWPMRTPDESKEVCNVFNLDPEIVREYVQFGSVFNLLHAAASYLRLHQKGFGAVGVSKKYGERSYARYPIFWGLSKIGQLPNPDPSDTAEWSRDSQVNESEVVVDAEAESHRGELRKKAQEWAGLKVNPDAELFVFVGRWSLQKGVDLIADIFPSVLEKYPTTQLICVGPVIDLYGKLAALKLAKLMEKYPGRVYSKPEFTALPPYIFSGAEFALIPSRDEPFGLVAVEFGRKGALGVGARVGGLGQMPGFWYTVESVAPQHLLRQFREAIASALGTKLNTRQTMRAWSAKQRFPVKQWVEDLDTLQSTAIKMHNKEASKRRRSTPGALLGVPTTGDFAAPGEGNQAALAYAEPRSRRASAASLNVPRIIEPTDDHGGFTGHPSVLPYAIELPASAPTTPPAASGVEEPFLQRTTDNDQSARSSVTSVASIRPIDSDPSRRSVDTLAMRMMSPDGSETQPHPFGLHFTTAPRGRTQMYQQHNSSRLSLVDVVGGRDDLNLQKVEPFFTDSTGEYSKAFEQKLATLTAKNSDSQLCIEEFLKQSEKEWFSRFRDAKLGRSRSPSRTRSPRCSRDAGLQADIRHHRAASLGSTPSIGPSDEDDDDLTYGLEDVDRDDEFLLGAGYKPPKGLKRILSLRFGDWPVYSFILVAAQVLAANPYQIVLLVGETSQTAAQFYIVTGVYGTSSLLWWIVFRRFKALYTLSLPWFFYGLAFFFMGVSPFMAAKAQGQIQTTATALYAVGASSGGFVFAMNFGDEGKYLTHYISFRASSKSTS</sequence>
<feature type="region of interest" description="Disordered" evidence="7">
    <location>
        <begin position="1"/>
        <end position="46"/>
    </location>
</feature>
<evidence type="ECO:0000256" key="3">
    <source>
        <dbReference type="ARBA" id="ARBA00022676"/>
    </source>
</evidence>
<feature type="compositionally biased region" description="Low complexity" evidence="7">
    <location>
        <begin position="11"/>
        <end position="23"/>
    </location>
</feature>
<keyword evidence="10" id="KW-0378">Hydrolase</keyword>
<dbReference type="GO" id="GO:0047657">
    <property type="term" value="F:alpha-1,3-glucan synthase activity"/>
    <property type="evidence" value="ECO:0007669"/>
    <property type="project" value="UniProtKB-EC"/>
</dbReference>
<organism evidence="10 11">
    <name type="scientific">Purpureocillium lavendulum</name>
    <dbReference type="NCBI Taxonomy" id="1247861"/>
    <lineage>
        <taxon>Eukaryota</taxon>
        <taxon>Fungi</taxon>
        <taxon>Dikarya</taxon>
        <taxon>Ascomycota</taxon>
        <taxon>Pezizomycotina</taxon>
        <taxon>Sordariomycetes</taxon>
        <taxon>Hypocreomycetidae</taxon>
        <taxon>Hypocreales</taxon>
        <taxon>Ophiocordycipitaceae</taxon>
        <taxon>Purpureocillium</taxon>
    </lineage>
</organism>
<accession>A0AB34FPA6</accession>
<dbReference type="SUPFAM" id="SSF51445">
    <property type="entry name" value="(Trans)glycosidases"/>
    <property type="match status" value="1"/>
</dbReference>
<dbReference type="InterPro" id="IPR058658">
    <property type="entry name" value="Mok11-13/Ags1-like_Ig_2"/>
</dbReference>
<dbReference type="SUPFAM" id="SSF53756">
    <property type="entry name" value="UDP-Glycosyltransferase/glycogen phosphorylase"/>
    <property type="match status" value="1"/>
</dbReference>
<dbReference type="PANTHER" id="PTHR47182:SF2">
    <property type="entry name" value="CELL WALL ALPHA-1,3-GLUCAN SYNTHASE AGS1"/>
    <property type="match status" value="1"/>
</dbReference>
<dbReference type="SMART" id="SM00642">
    <property type="entry name" value="Aamy"/>
    <property type="match status" value="1"/>
</dbReference>
<dbReference type="InterPro" id="IPR058655">
    <property type="entry name" value="Mok11-14/Ags1-like"/>
</dbReference>
<evidence type="ECO:0000256" key="2">
    <source>
        <dbReference type="ARBA" id="ARBA00012688"/>
    </source>
</evidence>
<dbReference type="InterPro" id="IPR006047">
    <property type="entry name" value="GH13_cat_dom"/>
</dbReference>
<dbReference type="Gene3D" id="3.40.50.2000">
    <property type="entry name" value="Glycogen Phosphorylase B"/>
    <property type="match status" value="2"/>
</dbReference>
<dbReference type="FunFam" id="3.40.50.2000:FF:000058">
    <property type="entry name" value="Alpha-1,3-glucan synthase Ags1"/>
    <property type="match status" value="1"/>
</dbReference>
<dbReference type="PANTHER" id="PTHR47182">
    <property type="entry name" value="CELL WALL ALPHA-1,3-GLUCAN SYNTHASE AGS1-RELATED"/>
    <property type="match status" value="1"/>
</dbReference>
<keyword evidence="8" id="KW-0812">Transmembrane</keyword>
<comment type="similarity">
    <text evidence="1">Belongs to the glycosyltransferase group 1 family.</text>
</comment>
<protein>
    <recommendedName>
        <fullName evidence="2">alpha-1,3-glucan synthase</fullName>
        <ecNumber evidence="2">2.4.1.183</ecNumber>
    </recommendedName>
</protein>
<dbReference type="Pfam" id="PF26114">
    <property type="entry name" value="Ig_2_Mok13"/>
    <property type="match status" value="1"/>
</dbReference>
<evidence type="ECO:0000259" key="9">
    <source>
        <dbReference type="SMART" id="SM00642"/>
    </source>
</evidence>
<dbReference type="EC" id="2.4.1.183" evidence="2"/>
<reference evidence="10" key="1">
    <citation type="submission" date="2023-01" db="EMBL/GenBank/DDBJ databases">
        <title>The growth and conidiation of Purpureocillium lavendulum are regulated by nitrogen source and histone H3K14 acetylation.</title>
        <authorList>
            <person name="Tang P."/>
            <person name="Han J."/>
            <person name="Zhang C."/>
            <person name="Tang P."/>
            <person name="Qi F."/>
            <person name="Zhang K."/>
            <person name="Liang L."/>
        </authorList>
    </citation>
    <scope>NUCLEOTIDE SEQUENCE</scope>
    <source>
        <strain evidence="10">YMF1.00683</strain>
    </source>
</reference>
<feature type="transmembrane region" description="Helical" evidence="8">
    <location>
        <begin position="2726"/>
        <end position="2745"/>
    </location>
</feature>
<evidence type="ECO:0000256" key="7">
    <source>
        <dbReference type="SAM" id="MobiDB-lite"/>
    </source>
</evidence>
<dbReference type="InterPro" id="IPR017853">
    <property type="entry name" value="GH"/>
</dbReference>
<dbReference type="InterPro" id="IPR013534">
    <property type="entry name" value="Starch_synth_cat_dom"/>
</dbReference>
<keyword evidence="4" id="KW-0808">Transferase</keyword>
<feature type="transmembrane region" description="Helical" evidence="8">
    <location>
        <begin position="2664"/>
        <end position="2683"/>
    </location>
</feature>
<keyword evidence="3" id="KW-0328">Glycosyltransferase</keyword>
<dbReference type="Pfam" id="PF26127">
    <property type="entry name" value="12TM_Mok13"/>
    <property type="match status" value="1"/>
</dbReference>
<dbReference type="GO" id="GO:0070600">
    <property type="term" value="P:fungal-type cell wall (1-&gt;3)-alpha-glucan biosynthetic process"/>
    <property type="evidence" value="ECO:0007669"/>
    <property type="project" value="TreeGrafter"/>
</dbReference>
<dbReference type="EMBL" id="JAQHRD010000006">
    <property type="protein sequence ID" value="KAJ6440216.1"/>
    <property type="molecule type" value="Genomic_DNA"/>
</dbReference>
<dbReference type="InterPro" id="IPR058654">
    <property type="entry name" value="Mok11-14/Ags1-like_TM"/>
</dbReference>
<dbReference type="Gene3D" id="3.20.20.80">
    <property type="entry name" value="Glycosidases"/>
    <property type="match status" value="1"/>
</dbReference>
<dbReference type="FunFam" id="3.40.50.2000:FF:000052">
    <property type="entry name" value="Alpha-1,3-glucan synthase Ags2"/>
    <property type="match status" value="1"/>
</dbReference>
<dbReference type="InterPro" id="IPR058656">
    <property type="entry name" value="Mok11-13/Ags1-like_GH"/>
</dbReference>
<evidence type="ECO:0000256" key="1">
    <source>
        <dbReference type="ARBA" id="ARBA00006122"/>
    </source>
</evidence>
<dbReference type="Pfam" id="PF26122">
    <property type="entry name" value="CBM_Mok13"/>
    <property type="match status" value="1"/>
</dbReference>
<evidence type="ECO:0000313" key="11">
    <source>
        <dbReference type="Proteomes" id="UP001163105"/>
    </source>
</evidence>
<feature type="region of interest" description="Disordered" evidence="7">
    <location>
        <begin position="2405"/>
        <end position="2432"/>
    </location>
</feature>
<dbReference type="Pfam" id="PF13692">
    <property type="entry name" value="Glyco_trans_1_4"/>
    <property type="match status" value="1"/>
</dbReference>
<feature type="transmembrane region" description="Helical" evidence="8">
    <location>
        <begin position="2695"/>
        <end position="2714"/>
    </location>
</feature>
<feature type="transmembrane region" description="Helical" evidence="8">
    <location>
        <begin position="1750"/>
        <end position="1776"/>
    </location>
</feature>
<dbReference type="InterPro" id="IPR058657">
    <property type="entry name" value="Mok11-13/Ags1-like_Ig"/>
</dbReference>
<dbReference type="Pfam" id="PF26108">
    <property type="entry name" value="GH_Mok13"/>
    <property type="match status" value="1"/>
</dbReference>
<comment type="caution">
    <text evidence="10">The sequence shown here is derived from an EMBL/GenBank/DDBJ whole genome shotgun (WGS) entry which is preliminary data.</text>
</comment>
<proteinExistence type="inferred from homology"/>
<evidence type="ECO:0000256" key="8">
    <source>
        <dbReference type="SAM" id="Phobius"/>
    </source>
</evidence>
<gene>
    <name evidence="10" type="ORF">O9K51_08107</name>
</gene>
<dbReference type="Pfam" id="PF00128">
    <property type="entry name" value="Alpha-amylase"/>
    <property type="match status" value="1"/>
</dbReference>
<evidence type="ECO:0000313" key="10">
    <source>
        <dbReference type="EMBL" id="KAJ6440216.1"/>
    </source>
</evidence>
<dbReference type="Pfam" id="PF26111">
    <property type="entry name" value="Ig_Mok13"/>
    <property type="match status" value="1"/>
</dbReference>
<dbReference type="Proteomes" id="UP001163105">
    <property type="component" value="Unassembled WGS sequence"/>
</dbReference>
<dbReference type="GO" id="GO:0008233">
    <property type="term" value="F:peptidase activity"/>
    <property type="evidence" value="ECO:0007669"/>
    <property type="project" value="UniProtKB-KW"/>
</dbReference>
<dbReference type="InterPro" id="IPR058659">
    <property type="entry name" value="Mok11-13/Ags1-like_CBM"/>
</dbReference>
<comment type="catalytic activity">
    <reaction evidence="6">
        <text>[(1-&gt;3)-alpha-D-glucosyl](n) + UDP-alpha-D-glucose = [(1-&gt;3)-alpha-D-glucosyl](n+1) + UDP + H(+)</text>
        <dbReference type="Rhea" id="RHEA:19749"/>
        <dbReference type="Rhea" id="RHEA-COMP:11150"/>
        <dbReference type="Rhea" id="RHEA-COMP:11151"/>
        <dbReference type="ChEBI" id="CHEBI:15378"/>
        <dbReference type="ChEBI" id="CHEBI:28100"/>
        <dbReference type="ChEBI" id="CHEBI:58223"/>
        <dbReference type="ChEBI" id="CHEBI:58885"/>
        <dbReference type="EC" id="2.4.1.183"/>
    </reaction>
</comment>
<feature type="domain" description="Glycosyl hydrolase family 13 catalytic" evidence="9">
    <location>
        <begin position="749"/>
        <end position="1216"/>
    </location>
</feature>
<keyword evidence="11" id="KW-1185">Reference proteome</keyword>
<keyword evidence="5" id="KW-0961">Cell wall biogenesis/degradation</keyword>
<dbReference type="GO" id="GO:0006508">
    <property type="term" value="P:proteolysis"/>
    <property type="evidence" value="ECO:0007669"/>
    <property type="project" value="UniProtKB-KW"/>
</dbReference>
<keyword evidence="8" id="KW-1133">Transmembrane helix</keyword>
<evidence type="ECO:0000256" key="6">
    <source>
        <dbReference type="ARBA" id="ARBA00048960"/>
    </source>
</evidence>
<dbReference type="SUPFAM" id="SSF53098">
    <property type="entry name" value="Ribonuclease H-like"/>
    <property type="match status" value="1"/>
</dbReference>
<dbReference type="Pfam" id="PF08323">
    <property type="entry name" value="Glyco_transf_5"/>
    <property type="match status" value="1"/>
</dbReference>